<name>A0A545TF43_9PROT</name>
<evidence type="ECO:0000313" key="2">
    <source>
        <dbReference type="Proteomes" id="UP000315252"/>
    </source>
</evidence>
<proteinExistence type="predicted"/>
<dbReference type="InterPro" id="IPR022313">
    <property type="entry name" value="Phe/His_NH3-lyase_AS"/>
</dbReference>
<dbReference type="GO" id="GO:0016841">
    <property type="term" value="F:ammonia-lyase activity"/>
    <property type="evidence" value="ECO:0007669"/>
    <property type="project" value="InterPro"/>
</dbReference>
<sequence>MILDGGTVTLEQVIAVAKGGEKVELSAQVAASLAETRALIDGAWMTDDAPLIYSFNTGVGAFKDRRIAVEDIKRFQTNLILAHATGLGEPLTIAQSRAVMFLRLNAFCSDHSGVTLPVAQRLIDFLNKGLSPVIPVQGSVGASGDLAPLAHMTGALCGFEEAEVIFESRRLSAREGLEAAGLSPELDMQSKDASALINGSTVSLAVAVLALAEAGEIARNADIGLALSLEAMRCETDAFIAPLHAARPHPGQQLVARNVSALVAGSKRMSEAARKTVFPEEARTEGCDPAPRVQDTYSLRCAPQVHGPAREALSYARTVIEREINSATDNPLIVDDGGQRRAVSGGHFHGQYVAQVMDLLAIAMTDLGSICERRIARLIDPNMSYGLPRNLASGIPGLNTGYGTVQCSLSALVMENRTLSTPGSVDSIPGKGNAEDHVSNSMWCARKASQVVENLRAIVAGEILVAAQALSQVAELAKGHEIAPATAAVVAAVRNEIPARLEGDIWFAKDMNAIIDLVCDGRVVAACESVIGRLE</sequence>
<dbReference type="EMBL" id="VHSH01000009">
    <property type="protein sequence ID" value="TQV75801.1"/>
    <property type="molecule type" value="Genomic_DNA"/>
</dbReference>
<dbReference type="CDD" id="cd00332">
    <property type="entry name" value="PAL-HAL"/>
    <property type="match status" value="1"/>
</dbReference>
<dbReference type="RefSeq" id="WP_142898788.1">
    <property type="nucleotide sequence ID" value="NZ_ML660060.1"/>
</dbReference>
<reference evidence="1 2" key="1">
    <citation type="submission" date="2019-06" db="EMBL/GenBank/DDBJ databases">
        <title>Whole genome sequence for Rhodospirillaceae sp. R148.</title>
        <authorList>
            <person name="Wang G."/>
        </authorList>
    </citation>
    <scope>NUCLEOTIDE SEQUENCE [LARGE SCALE GENOMIC DNA]</scope>
    <source>
        <strain evidence="1 2">R148</strain>
    </source>
</reference>
<dbReference type="InterPro" id="IPR001106">
    <property type="entry name" value="Aromatic_Lyase"/>
</dbReference>
<dbReference type="Gene3D" id="1.20.200.10">
    <property type="entry name" value="Fumarase/aspartase (Central domain)"/>
    <property type="match status" value="1"/>
</dbReference>
<dbReference type="AlphaFoldDB" id="A0A545TF43"/>
<gene>
    <name evidence="1" type="ORF">FKG95_23090</name>
</gene>
<accession>A0A545TF43</accession>
<dbReference type="InterPro" id="IPR024083">
    <property type="entry name" value="Fumarase/histidase_N"/>
</dbReference>
<keyword evidence="2" id="KW-1185">Reference proteome</keyword>
<dbReference type="InterPro" id="IPR008948">
    <property type="entry name" value="L-Aspartase-like"/>
</dbReference>
<protein>
    <submittedName>
        <fullName evidence="1">Aromatic amino acid lyase</fullName>
    </submittedName>
</protein>
<evidence type="ECO:0000313" key="1">
    <source>
        <dbReference type="EMBL" id="TQV75801.1"/>
    </source>
</evidence>
<dbReference type="SUPFAM" id="SSF48557">
    <property type="entry name" value="L-aspartase-like"/>
    <property type="match status" value="1"/>
</dbReference>
<dbReference type="Pfam" id="PF00221">
    <property type="entry name" value="Lyase_aromatic"/>
    <property type="match status" value="1"/>
</dbReference>
<dbReference type="PANTHER" id="PTHR10362">
    <property type="entry name" value="HISTIDINE AMMONIA-LYASE"/>
    <property type="match status" value="1"/>
</dbReference>
<organism evidence="1 2">
    <name type="scientific">Denitrobaculum tricleocarpae</name>
    <dbReference type="NCBI Taxonomy" id="2591009"/>
    <lineage>
        <taxon>Bacteria</taxon>
        <taxon>Pseudomonadati</taxon>
        <taxon>Pseudomonadota</taxon>
        <taxon>Alphaproteobacteria</taxon>
        <taxon>Rhodospirillales</taxon>
        <taxon>Rhodospirillaceae</taxon>
        <taxon>Denitrobaculum</taxon>
    </lineage>
</organism>
<dbReference type="Gene3D" id="1.10.275.10">
    <property type="entry name" value="Fumarase/aspartase (N-terminal domain)"/>
    <property type="match status" value="1"/>
</dbReference>
<dbReference type="OrthoDB" id="9806955at2"/>
<comment type="caution">
    <text evidence="1">The sequence shown here is derived from an EMBL/GenBank/DDBJ whole genome shotgun (WGS) entry which is preliminary data.</text>
</comment>
<dbReference type="PROSITE" id="PS00488">
    <property type="entry name" value="PAL_HISTIDASE"/>
    <property type="match status" value="1"/>
</dbReference>
<keyword evidence="1" id="KW-0456">Lyase</keyword>
<dbReference type="Proteomes" id="UP000315252">
    <property type="component" value="Unassembled WGS sequence"/>
</dbReference>